<evidence type="ECO:0000256" key="1">
    <source>
        <dbReference type="SAM" id="SignalP"/>
    </source>
</evidence>
<evidence type="ECO:0008006" key="4">
    <source>
        <dbReference type="Google" id="ProtNLM"/>
    </source>
</evidence>
<reference evidence="2 3" key="1">
    <citation type="submission" date="2017-10" db="EMBL/GenBank/DDBJ databases">
        <title>The draft genome sequence of Lewinella nigricans NBRC 102662.</title>
        <authorList>
            <person name="Wang K."/>
        </authorList>
    </citation>
    <scope>NUCLEOTIDE SEQUENCE [LARGE SCALE GENOMIC DNA]</scope>
    <source>
        <strain evidence="2 3">NBRC 102662</strain>
    </source>
</reference>
<evidence type="ECO:0000313" key="2">
    <source>
        <dbReference type="EMBL" id="PHN06249.1"/>
    </source>
</evidence>
<comment type="caution">
    <text evidence="2">The sequence shown here is derived from an EMBL/GenBank/DDBJ whole genome shotgun (WGS) entry which is preliminary data.</text>
</comment>
<dbReference type="SUPFAM" id="SSF48452">
    <property type="entry name" value="TPR-like"/>
    <property type="match status" value="1"/>
</dbReference>
<dbReference type="Gene3D" id="1.25.40.10">
    <property type="entry name" value="Tetratricopeptide repeat domain"/>
    <property type="match status" value="1"/>
</dbReference>
<feature type="signal peptide" evidence="1">
    <location>
        <begin position="1"/>
        <end position="25"/>
    </location>
</feature>
<accession>A0A2D0NDI9</accession>
<gene>
    <name evidence="2" type="ORF">CRP01_11775</name>
</gene>
<keyword evidence="1" id="KW-0732">Signal</keyword>
<proteinExistence type="predicted"/>
<organism evidence="2 3">
    <name type="scientific">Flavilitoribacter nigricans (strain ATCC 23147 / DSM 23189 / NBRC 102662 / NCIMB 1420 / SS-2)</name>
    <name type="common">Lewinella nigricans</name>
    <dbReference type="NCBI Taxonomy" id="1122177"/>
    <lineage>
        <taxon>Bacteria</taxon>
        <taxon>Pseudomonadati</taxon>
        <taxon>Bacteroidota</taxon>
        <taxon>Saprospiria</taxon>
        <taxon>Saprospirales</taxon>
        <taxon>Lewinellaceae</taxon>
        <taxon>Flavilitoribacter</taxon>
    </lineage>
</organism>
<dbReference type="RefSeq" id="WP_099150233.1">
    <property type="nucleotide sequence ID" value="NZ_PDUD01000018.1"/>
</dbReference>
<dbReference type="Proteomes" id="UP000223913">
    <property type="component" value="Unassembled WGS sequence"/>
</dbReference>
<protein>
    <recommendedName>
        <fullName evidence="4">Tetratricopeptide repeat protein</fullName>
    </recommendedName>
</protein>
<dbReference type="OrthoDB" id="1492231at2"/>
<feature type="chain" id="PRO_5013243155" description="Tetratricopeptide repeat protein" evidence="1">
    <location>
        <begin position="26"/>
        <end position="294"/>
    </location>
</feature>
<dbReference type="EMBL" id="PDUD01000018">
    <property type="protein sequence ID" value="PHN06249.1"/>
    <property type="molecule type" value="Genomic_DNA"/>
</dbReference>
<dbReference type="InterPro" id="IPR011990">
    <property type="entry name" value="TPR-like_helical_dom_sf"/>
</dbReference>
<evidence type="ECO:0000313" key="3">
    <source>
        <dbReference type="Proteomes" id="UP000223913"/>
    </source>
</evidence>
<sequence length="294" mass="33784">MLYPYTKFPLFLLFFIGFVLPVAQAQDPNVGFTNSITMAETNKSYGRDIVGRLTEADLLKRKGEWQEALLAIDKALAQQSEWIPGLVARAEILTFMGQNAEAETTLNRARLINERATEVLMSYKLKNPTRFLALFPQAWITERLPLPVAEVLWVDINAPDYDLLELDYFNTQYDQLIYAPDSVGVFDLIRLQLSEDIGDLPQDVDPYLTPETDVSLREMLKGNVELLYRHPNDAIYHYTRAIEQGTESWPELRYNRGLTFIFMNRYAVGCRDLETSADQGFRPALAMLKYLCNF</sequence>
<name>A0A2D0NDI9_FLAN2</name>
<keyword evidence="3" id="KW-1185">Reference proteome</keyword>
<dbReference type="AlphaFoldDB" id="A0A2D0NDI9"/>